<evidence type="ECO:0000256" key="7">
    <source>
        <dbReference type="ARBA" id="ARBA00047597"/>
    </source>
</evidence>
<evidence type="ECO:0000256" key="1">
    <source>
        <dbReference type="ARBA" id="ARBA00009558"/>
    </source>
</evidence>
<dbReference type="InterPro" id="IPR019734">
    <property type="entry name" value="TPR_rpt"/>
</dbReference>
<dbReference type="InterPro" id="IPR011990">
    <property type="entry name" value="TPR-like_helical_dom_sf"/>
</dbReference>
<dbReference type="PROSITE" id="PS50293">
    <property type="entry name" value="TPR_REGION"/>
    <property type="match status" value="6"/>
</dbReference>
<dbReference type="Pfam" id="PF01129">
    <property type="entry name" value="ART"/>
    <property type="match status" value="1"/>
</dbReference>
<evidence type="ECO:0000313" key="12">
    <source>
        <dbReference type="Proteomes" id="UP000663860"/>
    </source>
</evidence>
<feature type="repeat" description="TPR" evidence="8">
    <location>
        <begin position="543"/>
        <end position="576"/>
    </location>
</feature>
<dbReference type="PROSITE" id="PS51996">
    <property type="entry name" value="TR_MART"/>
    <property type="match status" value="1"/>
</dbReference>
<dbReference type="GO" id="GO:0106274">
    <property type="term" value="F:NAD+-protein-arginine ADP-ribosyltransferase activity"/>
    <property type="evidence" value="ECO:0007669"/>
    <property type="project" value="UniProtKB-EC"/>
</dbReference>
<proteinExistence type="inferred from homology"/>
<evidence type="ECO:0000256" key="10">
    <source>
        <dbReference type="SAM" id="MobiDB-lite"/>
    </source>
</evidence>
<dbReference type="AlphaFoldDB" id="A0A814GWD4"/>
<sequence>MSESESNPKASLSLNTTITPSDAIQPRRRMGGNYSLLYLDECMDETNQEYQSILTQLKTRTANVNIFKQRDECIDFLTDAEKNSKSFLVVENATVQQIMPLIDDIQQLHSVYIFSIIKSQHEEWTTKWPKIRSVYTNVDDLCKALQLDIKKCNQDSIAMSFITVNEMTSTDNLNQLEPTFMYTQIFKDILLDMEHNKQAIKDFTTYCRRTNSGLTTNIDQFENEYHSQSAIWWYTSSSFIYSMLNYALRSMEGDIIINMGFFIHDLHQQIQQLHQQQLSSYHNKPFIVYRGQGLSKANFEKLQKTNGALLSFNNFLSTSTRKNISLVFANSASDSVDMIGILFKMLIDPRVKSVPFASIKQTSYYNEEEEILFSMHTVFRVGAIKQVDNENQLYQVELELTSDDDQQLRLLTDRIREEVGDSTGWRRLGNLLLKIGQLDKAEELYNVLLEQTSDEDEKATYYNQLGFINSNQKDYEKAIWYFKQGLEIQQKTLYSNHPLLATLYNNIGLVYYNMGEYSKALSYYEKALEIRQKTLPANHSSLASSYNNIGSVYNRMGKYSKAISFYEKSLEIQQNTLPSNHPYLAISHNNTGSVYYNMGEYSKALSSHEQALEIQKKTLPSYHPSLATSYNNIGLVYEKMAEFSKALSFYERALKIDQKTLPLSHPDFATSYNNIGVLYNNLGEYSKALSFCEKALEIQEKALPANHPELAASHNNIAIIYCSVGEYSKALSSHEKALEIQQKTLPSNHPDLATSYSNIGNMYNNIEEYSKALPFQEKALEIRQQTLPSNHPSLATSYNNIASIYGKIREYSKALSFHEKALEIRQKTLPTNHPSLATSYNNIGVLYNNLGEYSKALSFCEKALEIRQKTLPSDHPDLATSYNNIGNVYNSMGEYSKALSFYEKDLEIKQKTLPSNHPDLATSYSDIANLYYNTKDYSKALSYLEHALGISQRALPPTHPDIKNVKKGIEIVKEAMKKNSS</sequence>
<dbReference type="PRINTS" id="PR00381">
    <property type="entry name" value="KINESINLIGHT"/>
</dbReference>
<feature type="compositionally biased region" description="Polar residues" evidence="10">
    <location>
        <begin position="1"/>
        <end position="22"/>
    </location>
</feature>
<dbReference type="GO" id="GO:0016779">
    <property type="term" value="F:nucleotidyltransferase activity"/>
    <property type="evidence" value="ECO:0007669"/>
    <property type="project" value="UniProtKB-KW"/>
</dbReference>
<dbReference type="SUPFAM" id="SSF48452">
    <property type="entry name" value="TPR-like"/>
    <property type="match status" value="4"/>
</dbReference>
<dbReference type="PANTHER" id="PTHR45641:SF19">
    <property type="entry name" value="NEPHROCYSTIN-3"/>
    <property type="match status" value="1"/>
</dbReference>
<feature type="repeat" description="TPR" evidence="8">
    <location>
        <begin position="837"/>
        <end position="870"/>
    </location>
</feature>
<accession>A0A814GWD4</accession>
<comment type="similarity">
    <text evidence="1 9">Belongs to the Arg-specific ADP-ribosyltransferase family.</text>
</comment>
<dbReference type="Pfam" id="PF00515">
    <property type="entry name" value="TPR_1"/>
    <property type="match status" value="1"/>
</dbReference>
<evidence type="ECO:0000256" key="6">
    <source>
        <dbReference type="ARBA" id="ARBA00022803"/>
    </source>
</evidence>
<dbReference type="SUPFAM" id="SSF56399">
    <property type="entry name" value="ADP-ribosylation"/>
    <property type="match status" value="1"/>
</dbReference>
<dbReference type="PANTHER" id="PTHR45641">
    <property type="entry name" value="TETRATRICOPEPTIDE REPEAT PROTEIN (AFU_ORTHOLOGUE AFUA_6G03870)"/>
    <property type="match status" value="1"/>
</dbReference>
<dbReference type="InterPro" id="IPR000768">
    <property type="entry name" value="ART"/>
</dbReference>
<evidence type="ECO:0000256" key="5">
    <source>
        <dbReference type="ARBA" id="ARBA00022737"/>
    </source>
</evidence>
<dbReference type="EC" id="2.4.2.31" evidence="9"/>
<keyword evidence="6 8" id="KW-0802">TPR repeat</keyword>
<feature type="repeat" description="TPR" evidence="8">
    <location>
        <begin position="753"/>
        <end position="786"/>
    </location>
</feature>
<feature type="repeat" description="TPR" evidence="8">
    <location>
        <begin position="422"/>
        <end position="455"/>
    </location>
</feature>
<feature type="repeat" description="TPR" evidence="8">
    <location>
        <begin position="795"/>
        <end position="828"/>
    </location>
</feature>
<evidence type="ECO:0000256" key="4">
    <source>
        <dbReference type="ARBA" id="ARBA00022695"/>
    </source>
</evidence>
<feature type="repeat" description="TPR" evidence="8">
    <location>
        <begin position="921"/>
        <end position="954"/>
    </location>
</feature>
<keyword evidence="5" id="KW-0677">Repeat</keyword>
<dbReference type="Proteomes" id="UP000663860">
    <property type="component" value="Unassembled WGS sequence"/>
</dbReference>
<keyword evidence="9" id="KW-0521">NADP</keyword>
<dbReference type="PROSITE" id="PS50005">
    <property type="entry name" value="TPR"/>
    <property type="match status" value="13"/>
</dbReference>
<dbReference type="EMBL" id="CAJNOE010000166">
    <property type="protein sequence ID" value="CAF1002312.1"/>
    <property type="molecule type" value="Genomic_DNA"/>
</dbReference>
<feature type="repeat" description="TPR" evidence="8">
    <location>
        <begin position="459"/>
        <end position="492"/>
    </location>
</feature>
<keyword evidence="9" id="KW-0520">NAD</keyword>
<dbReference type="Pfam" id="PF13374">
    <property type="entry name" value="TPR_10"/>
    <property type="match status" value="1"/>
</dbReference>
<gene>
    <name evidence="11" type="ORF">IZO911_LOCUS17711</name>
</gene>
<evidence type="ECO:0000256" key="2">
    <source>
        <dbReference type="ARBA" id="ARBA00022676"/>
    </source>
</evidence>
<reference evidence="11" key="1">
    <citation type="submission" date="2021-02" db="EMBL/GenBank/DDBJ databases">
        <authorList>
            <person name="Nowell W R."/>
        </authorList>
    </citation>
    <scope>NUCLEOTIDE SEQUENCE</scope>
</reference>
<dbReference type="Pfam" id="PF13424">
    <property type="entry name" value="TPR_12"/>
    <property type="match status" value="5"/>
</dbReference>
<keyword evidence="2 9" id="KW-0328">Glycosyltransferase</keyword>
<protein>
    <recommendedName>
        <fullName evidence="9">NAD(P)(+)--arginine ADP-ribosyltransferase</fullName>
        <ecNumber evidence="9">2.4.2.31</ecNumber>
    </recommendedName>
    <alternativeName>
        <fullName evidence="9">Mono(ADP-ribosyl)transferase</fullName>
    </alternativeName>
</protein>
<feature type="repeat" description="TPR" evidence="8">
    <location>
        <begin position="711"/>
        <end position="744"/>
    </location>
</feature>
<organism evidence="11 12">
    <name type="scientific">Adineta steineri</name>
    <dbReference type="NCBI Taxonomy" id="433720"/>
    <lineage>
        <taxon>Eukaryota</taxon>
        <taxon>Metazoa</taxon>
        <taxon>Spiralia</taxon>
        <taxon>Gnathifera</taxon>
        <taxon>Rotifera</taxon>
        <taxon>Eurotatoria</taxon>
        <taxon>Bdelloidea</taxon>
        <taxon>Adinetida</taxon>
        <taxon>Adinetidae</taxon>
        <taxon>Adineta</taxon>
    </lineage>
</organism>
<feature type="region of interest" description="Disordered" evidence="10">
    <location>
        <begin position="1"/>
        <end position="26"/>
    </location>
</feature>
<feature type="repeat" description="TPR" evidence="8">
    <location>
        <begin position="669"/>
        <end position="702"/>
    </location>
</feature>
<feature type="repeat" description="TPR" evidence="8">
    <location>
        <begin position="879"/>
        <end position="912"/>
    </location>
</feature>
<name>A0A814GWD4_9BILA</name>
<feature type="repeat" description="TPR" evidence="8">
    <location>
        <begin position="585"/>
        <end position="618"/>
    </location>
</feature>
<dbReference type="SMART" id="SM00028">
    <property type="entry name" value="TPR"/>
    <property type="match status" value="13"/>
</dbReference>
<dbReference type="Gene3D" id="1.25.40.10">
    <property type="entry name" value="Tetratricopeptide repeat domain"/>
    <property type="match status" value="4"/>
</dbReference>
<evidence type="ECO:0000256" key="8">
    <source>
        <dbReference type="PROSITE-ProRule" id="PRU00339"/>
    </source>
</evidence>
<evidence type="ECO:0000313" key="11">
    <source>
        <dbReference type="EMBL" id="CAF1002312.1"/>
    </source>
</evidence>
<comment type="caution">
    <text evidence="11">The sequence shown here is derived from an EMBL/GenBank/DDBJ whole genome shotgun (WGS) entry which is preliminary data.</text>
</comment>
<comment type="catalytic activity">
    <reaction evidence="7 9">
        <text>L-arginyl-[protein] + NAD(+) = N(omega)-(ADP-D-ribosyl)-L-arginyl-[protein] + nicotinamide + H(+)</text>
        <dbReference type="Rhea" id="RHEA:19149"/>
        <dbReference type="Rhea" id="RHEA-COMP:10532"/>
        <dbReference type="Rhea" id="RHEA-COMP:15087"/>
        <dbReference type="ChEBI" id="CHEBI:15378"/>
        <dbReference type="ChEBI" id="CHEBI:17154"/>
        <dbReference type="ChEBI" id="CHEBI:29965"/>
        <dbReference type="ChEBI" id="CHEBI:57540"/>
        <dbReference type="ChEBI" id="CHEBI:142554"/>
        <dbReference type="EC" id="2.4.2.31"/>
    </reaction>
</comment>
<feature type="repeat" description="TPR" evidence="8">
    <location>
        <begin position="501"/>
        <end position="534"/>
    </location>
</feature>
<keyword evidence="3 9" id="KW-0808">Transferase</keyword>
<dbReference type="Gene3D" id="3.90.176.10">
    <property type="entry name" value="Toxin ADP-ribosyltransferase, Chain A, domain 1"/>
    <property type="match status" value="1"/>
</dbReference>
<evidence type="ECO:0000256" key="3">
    <source>
        <dbReference type="ARBA" id="ARBA00022679"/>
    </source>
</evidence>
<feature type="repeat" description="TPR" evidence="8">
    <location>
        <begin position="627"/>
        <end position="660"/>
    </location>
</feature>
<keyword evidence="4" id="KW-0548">Nucleotidyltransferase</keyword>
<evidence type="ECO:0000256" key="9">
    <source>
        <dbReference type="RuleBase" id="RU361228"/>
    </source>
</evidence>